<gene>
    <name evidence="8" type="ORF">AAY42_16505</name>
</gene>
<dbReference type="Pfam" id="PF07980">
    <property type="entry name" value="SusD_RagB"/>
    <property type="match status" value="1"/>
</dbReference>
<evidence type="ECO:0000256" key="3">
    <source>
        <dbReference type="ARBA" id="ARBA00022729"/>
    </source>
</evidence>
<evidence type="ECO:0000259" key="6">
    <source>
        <dbReference type="Pfam" id="PF07980"/>
    </source>
</evidence>
<accession>A0A0Q0XQ95</accession>
<evidence type="ECO:0000256" key="2">
    <source>
        <dbReference type="ARBA" id="ARBA00006275"/>
    </source>
</evidence>
<feature type="domain" description="RagB/SusD" evidence="6">
    <location>
        <begin position="352"/>
        <end position="506"/>
    </location>
</feature>
<evidence type="ECO:0000256" key="5">
    <source>
        <dbReference type="ARBA" id="ARBA00023237"/>
    </source>
</evidence>
<name>A0A0Q0XQ95_9FLAO</name>
<organism evidence="8 9">
    <name type="scientific">Flagellimonas eckloniae</name>
    <dbReference type="NCBI Taxonomy" id="346185"/>
    <lineage>
        <taxon>Bacteria</taxon>
        <taxon>Pseudomonadati</taxon>
        <taxon>Bacteroidota</taxon>
        <taxon>Flavobacteriia</taxon>
        <taxon>Flavobacteriales</taxon>
        <taxon>Flavobacteriaceae</taxon>
        <taxon>Flagellimonas</taxon>
    </lineage>
</organism>
<keyword evidence="4" id="KW-0472">Membrane</keyword>
<dbReference type="STRING" id="346185.AAY42_16505"/>
<feature type="domain" description="SusD-like N-terminal" evidence="7">
    <location>
        <begin position="38"/>
        <end position="220"/>
    </location>
</feature>
<dbReference type="InterPro" id="IPR033985">
    <property type="entry name" value="SusD-like_N"/>
</dbReference>
<dbReference type="Gene3D" id="1.25.40.390">
    <property type="match status" value="1"/>
</dbReference>
<comment type="similarity">
    <text evidence="2">Belongs to the SusD family.</text>
</comment>
<dbReference type="Proteomes" id="UP000050827">
    <property type="component" value="Unassembled WGS sequence"/>
</dbReference>
<sequence length="506" mass="55115">MKNFKTLGILLAFATVVGCSDLEEVPVGRLSPDGLVQSPADVQTLINGAIGNMATEAYWGRKLSLPIMLRSDMVSIGDLGTPGRRQDVDRFSMSDDNGMVTALWPRAYQVIAATNEAIAAAATLTGFPPEQIDPVTAQAHFFRAYTYYHLVRLFGEIPYLDAPVVNVEEASQIGKSSVDAVYNNIIADLELAKSQLPDNQSVSALPSKATAAAFLASVYLTLGEFQNAYDEAKFVIDNEGAFNLGLAADFQDLFDHAAQTSTNEFLLSLDFNGFSDGDTGRDYAPALTGIRANERGNIGGGWSVAVPTINVYNSWDGRDYRKAVSLDTTGIFDGVEEPFTAFPDFDSRNIQSAYIAKYTRAIGPTGTGNGRASSLNYGLMRYAEVLLIAAEALNELSPGSGEAAGYVNRVRARAREGNGSAFPADVAGGMSQDDFRNMVLEERKWELAFEFKRWYDIKRRQLGPEVFGPGSLEPQPNFDPSRDYLFPLPFDELDRNPNLAPNNPGY</sequence>
<dbReference type="PATRIC" id="fig|1547436.3.peg.3402"/>
<keyword evidence="9" id="KW-1185">Reference proteome</keyword>
<keyword evidence="5" id="KW-0998">Cell outer membrane</keyword>
<evidence type="ECO:0000313" key="8">
    <source>
        <dbReference type="EMBL" id="KQC31314.1"/>
    </source>
</evidence>
<dbReference type="PROSITE" id="PS51257">
    <property type="entry name" value="PROKAR_LIPOPROTEIN"/>
    <property type="match status" value="1"/>
</dbReference>
<dbReference type="AlphaFoldDB" id="A0A0Q0XQ95"/>
<comment type="subcellular location">
    <subcellularLocation>
        <location evidence="1">Cell outer membrane</location>
    </subcellularLocation>
</comment>
<evidence type="ECO:0000313" key="9">
    <source>
        <dbReference type="Proteomes" id="UP000050827"/>
    </source>
</evidence>
<evidence type="ECO:0000256" key="4">
    <source>
        <dbReference type="ARBA" id="ARBA00023136"/>
    </source>
</evidence>
<keyword evidence="3" id="KW-0732">Signal</keyword>
<dbReference type="SUPFAM" id="SSF48452">
    <property type="entry name" value="TPR-like"/>
    <property type="match status" value="1"/>
</dbReference>
<dbReference type="InterPro" id="IPR011990">
    <property type="entry name" value="TPR-like_helical_dom_sf"/>
</dbReference>
<dbReference type="Pfam" id="PF14322">
    <property type="entry name" value="SusD-like_3"/>
    <property type="match status" value="1"/>
</dbReference>
<dbReference type="EMBL" id="LCTZ01000002">
    <property type="protein sequence ID" value="KQC31314.1"/>
    <property type="molecule type" value="Genomic_DNA"/>
</dbReference>
<evidence type="ECO:0000256" key="1">
    <source>
        <dbReference type="ARBA" id="ARBA00004442"/>
    </source>
</evidence>
<dbReference type="InterPro" id="IPR012944">
    <property type="entry name" value="SusD_RagB_dom"/>
</dbReference>
<proteinExistence type="inferred from homology"/>
<dbReference type="RefSeq" id="WP_055397197.1">
    <property type="nucleotide sequence ID" value="NZ_LCTZ01000002.1"/>
</dbReference>
<protein>
    <submittedName>
        <fullName evidence="8">Glycan metabolism protein</fullName>
    </submittedName>
</protein>
<dbReference type="OrthoDB" id="5694214at2"/>
<evidence type="ECO:0000259" key="7">
    <source>
        <dbReference type="Pfam" id="PF14322"/>
    </source>
</evidence>
<comment type="caution">
    <text evidence="8">The sequence shown here is derived from an EMBL/GenBank/DDBJ whole genome shotgun (WGS) entry which is preliminary data.</text>
</comment>
<dbReference type="GO" id="GO:0009279">
    <property type="term" value="C:cell outer membrane"/>
    <property type="evidence" value="ECO:0007669"/>
    <property type="project" value="UniProtKB-SubCell"/>
</dbReference>
<reference evidence="8 9" key="1">
    <citation type="submission" date="2015-04" db="EMBL/GenBank/DDBJ databases">
        <title>Complete genome of flavobacterium.</title>
        <authorList>
            <person name="Kwon Y.M."/>
            <person name="Kim S.-J."/>
        </authorList>
    </citation>
    <scope>NUCLEOTIDE SEQUENCE [LARGE SCALE GENOMIC DNA]</scope>
    <source>
        <strain evidence="8 9">DK169</strain>
    </source>
</reference>